<evidence type="ECO:0000256" key="1">
    <source>
        <dbReference type="ARBA" id="ARBA00022723"/>
    </source>
</evidence>
<evidence type="ECO:0008006" key="8">
    <source>
        <dbReference type="Google" id="ProtNLM"/>
    </source>
</evidence>
<keyword evidence="4" id="KW-0175">Coiled coil</keyword>
<evidence type="ECO:0000256" key="4">
    <source>
        <dbReference type="SAM" id="Coils"/>
    </source>
</evidence>
<sequence>MNSASPAEFPYRGNQKGKRRADAPPLCALCNKDEESIKDSVITFEIENHGDVAEEDDVVFVTNLSSDARFNFKTRLHFITRPSVTKEDRGAEAFGDTIGALEISDFPAIFPEGAGSQCSHEAVVIKKEIVRMQGSKTNGPDWDRLAMAILDIIRLRGSDQKGLQWVTEKLGGESVQLCRMGEEEQACGLCILKILQKEAVKEIYMELWKSFEELMSVGTGQETEVSELEAESQRFLEQSAQSDENGSTHVDGSVKDWDGLCEACSRLMFDFDAYQFLTCGHTVCSLCVRETLGGEKSKNPVEGDLYLLSMTSEVIECSVMTCSTKNRYPLRIKTERLSTAAEPFSRYRLDVQKVQEFNDARIRRLELLVRKEDSNPTSSLLEARSDVLLVCSLEEATEEAVNVANLAESSDKLRLNGKILQKSGDLHRRFEQYIIAEDESRIQSLLKEEAEIANGSALPATNVELPATSKHPAGVHARGSGSQDWQAEIDHLQKEREKEEKKVREQYEKNVEFQMKAIVGPDLESYRDRASFLEEQIKKLGDVVKGSTLEGAGGSKGQTKELKTRSNLALTKATAELKEVKEYSRNAESARRIELEIKWGKDRDTRLKTIAEYYDPKLRLARLAAAEAGFVIKP</sequence>
<evidence type="ECO:0000256" key="5">
    <source>
        <dbReference type="SAM" id="MobiDB-lite"/>
    </source>
</evidence>
<dbReference type="EMBL" id="ML119658">
    <property type="protein sequence ID" value="RPA84544.1"/>
    <property type="molecule type" value="Genomic_DNA"/>
</dbReference>
<gene>
    <name evidence="6" type="ORF">BJ508DRAFT_31633</name>
</gene>
<evidence type="ECO:0000256" key="2">
    <source>
        <dbReference type="ARBA" id="ARBA00022771"/>
    </source>
</evidence>
<dbReference type="PROSITE" id="PS00518">
    <property type="entry name" value="ZF_RING_1"/>
    <property type="match status" value="1"/>
</dbReference>
<organism evidence="6 7">
    <name type="scientific">Ascobolus immersus RN42</name>
    <dbReference type="NCBI Taxonomy" id="1160509"/>
    <lineage>
        <taxon>Eukaryota</taxon>
        <taxon>Fungi</taxon>
        <taxon>Dikarya</taxon>
        <taxon>Ascomycota</taxon>
        <taxon>Pezizomycotina</taxon>
        <taxon>Pezizomycetes</taxon>
        <taxon>Pezizales</taxon>
        <taxon>Ascobolaceae</taxon>
        <taxon>Ascobolus</taxon>
    </lineage>
</organism>
<dbReference type="InterPro" id="IPR017907">
    <property type="entry name" value="Znf_RING_CS"/>
</dbReference>
<evidence type="ECO:0000313" key="6">
    <source>
        <dbReference type="EMBL" id="RPA84544.1"/>
    </source>
</evidence>
<name>A0A3N4ISF9_ASCIM</name>
<proteinExistence type="predicted"/>
<reference evidence="6 7" key="1">
    <citation type="journal article" date="2018" name="Nat. Ecol. Evol.">
        <title>Pezizomycetes genomes reveal the molecular basis of ectomycorrhizal truffle lifestyle.</title>
        <authorList>
            <person name="Murat C."/>
            <person name="Payen T."/>
            <person name="Noel B."/>
            <person name="Kuo A."/>
            <person name="Morin E."/>
            <person name="Chen J."/>
            <person name="Kohler A."/>
            <person name="Krizsan K."/>
            <person name="Balestrini R."/>
            <person name="Da Silva C."/>
            <person name="Montanini B."/>
            <person name="Hainaut M."/>
            <person name="Levati E."/>
            <person name="Barry K.W."/>
            <person name="Belfiori B."/>
            <person name="Cichocki N."/>
            <person name="Clum A."/>
            <person name="Dockter R.B."/>
            <person name="Fauchery L."/>
            <person name="Guy J."/>
            <person name="Iotti M."/>
            <person name="Le Tacon F."/>
            <person name="Lindquist E.A."/>
            <person name="Lipzen A."/>
            <person name="Malagnac F."/>
            <person name="Mello A."/>
            <person name="Molinier V."/>
            <person name="Miyauchi S."/>
            <person name="Poulain J."/>
            <person name="Riccioni C."/>
            <person name="Rubini A."/>
            <person name="Sitrit Y."/>
            <person name="Splivallo R."/>
            <person name="Traeger S."/>
            <person name="Wang M."/>
            <person name="Zifcakova L."/>
            <person name="Wipf D."/>
            <person name="Zambonelli A."/>
            <person name="Paolocci F."/>
            <person name="Nowrousian M."/>
            <person name="Ottonello S."/>
            <person name="Baldrian P."/>
            <person name="Spatafora J.W."/>
            <person name="Henrissat B."/>
            <person name="Nagy L.G."/>
            <person name="Aury J.M."/>
            <person name="Wincker P."/>
            <person name="Grigoriev I.V."/>
            <person name="Bonfante P."/>
            <person name="Martin F.M."/>
        </authorList>
    </citation>
    <scope>NUCLEOTIDE SEQUENCE [LARGE SCALE GENOMIC DNA]</scope>
    <source>
        <strain evidence="6 7">RN42</strain>
    </source>
</reference>
<accession>A0A3N4ISF9</accession>
<dbReference type="AlphaFoldDB" id="A0A3N4ISF9"/>
<keyword evidence="1" id="KW-0479">Metal-binding</keyword>
<dbReference type="GO" id="GO:0008270">
    <property type="term" value="F:zinc ion binding"/>
    <property type="evidence" value="ECO:0007669"/>
    <property type="project" value="UniProtKB-KW"/>
</dbReference>
<dbReference type="Proteomes" id="UP000275078">
    <property type="component" value="Unassembled WGS sequence"/>
</dbReference>
<evidence type="ECO:0000313" key="7">
    <source>
        <dbReference type="Proteomes" id="UP000275078"/>
    </source>
</evidence>
<feature type="region of interest" description="Disordered" evidence="5">
    <location>
        <begin position="1"/>
        <end position="21"/>
    </location>
</feature>
<keyword evidence="7" id="KW-1185">Reference proteome</keyword>
<protein>
    <recommendedName>
        <fullName evidence="8">RING-type domain-containing protein</fullName>
    </recommendedName>
</protein>
<evidence type="ECO:0000256" key="3">
    <source>
        <dbReference type="ARBA" id="ARBA00022833"/>
    </source>
</evidence>
<keyword evidence="3" id="KW-0862">Zinc</keyword>
<keyword evidence="2" id="KW-0863">Zinc-finger</keyword>
<feature type="coiled-coil region" evidence="4">
    <location>
        <begin position="482"/>
        <end position="543"/>
    </location>
</feature>